<dbReference type="AlphaFoldDB" id="A0AAU9SUD9"/>
<evidence type="ECO:0000313" key="2">
    <source>
        <dbReference type="Proteomes" id="UP000836841"/>
    </source>
</evidence>
<proteinExistence type="predicted"/>
<sequence>MMQFLVLGVFILGAILLLILVLRELYYEAAKGKKALDEEEGPLIPRISYYHDNPSDEKEEETSVPCASPQCIQNLDISRLQLQQASATGIIHISKTKIMCSETTPKNGFYAGDEFDLGGVQKDSDSD</sequence>
<dbReference type="Proteomes" id="UP000836841">
    <property type="component" value="Chromosome 6"/>
</dbReference>
<keyword evidence="2" id="KW-1185">Reference proteome</keyword>
<evidence type="ECO:0000313" key="1">
    <source>
        <dbReference type="EMBL" id="CAH2072157.1"/>
    </source>
</evidence>
<accession>A0AAU9SUD9</accession>
<organism evidence="1 2">
    <name type="scientific">Thlaspi arvense</name>
    <name type="common">Field penny-cress</name>
    <dbReference type="NCBI Taxonomy" id="13288"/>
    <lineage>
        <taxon>Eukaryota</taxon>
        <taxon>Viridiplantae</taxon>
        <taxon>Streptophyta</taxon>
        <taxon>Embryophyta</taxon>
        <taxon>Tracheophyta</taxon>
        <taxon>Spermatophyta</taxon>
        <taxon>Magnoliopsida</taxon>
        <taxon>eudicotyledons</taxon>
        <taxon>Gunneridae</taxon>
        <taxon>Pentapetalae</taxon>
        <taxon>rosids</taxon>
        <taxon>malvids</taxon>
        <taxon>Brassicales</taxon>
        <taxon>Brassicaceae</taxon>
        <taxon>Thlaspideae</taxon>
        <taxon>Thlaspi</taxon>
    </lineage>
</organism>
<reference evidence="1 2" key="1">
    <citation type="submission" date="2022-03" db="EMBL/GenBank/DDBJ databases">
        <authorList>
            <person name="Nunn A."/>
            <person name="Chopra R."/>
            <person name="Nunn A."/>
            <person name="Contreras Garrido A."/>
        </authorList>
    </citation>
    <scope>NUCLEOTIDE SEQUENCE [LARGE SCALE GENOMIC DNA]</scope>
</reference>
<protein>
    <submittedName>
        <fullName evidence="1">Uncharacterized protein</fullName>
    </submittedName>
</protein>
<dbReference type="EMBL" id="OU466862">
    <property type="protein sequence ID" value="CAH2072157.1"/>
    <property type="molecule type" value="Genomic_DNA"/>
</dbReference>
<gene>
    <name evidence="1" type="ORF">TAV2_LOCUS19691</name>
</gene>
<name>A0AAU9SUD9_THLAR</name>